<dbReference type="GO" id="GO:0005506">
    <property type="term" value="F:iron ion binding"/>
    <property type="evidence" value="ECO:0007669"/>
    <property type="project" value="InterPro"/>
</dbReference>
<evidence type="ECO:0000256" key="6">
    <source>
        <dbReference type="ARBA" id="ARBA00022654"/>
    </source>
</evidence>
<comment type="catalytic activity">
    <reaction evidence="1 14">
        <text>S-(5-deoxy-D-ribos-5-yl)-L-homocysteine = (S)-4,5-dihydroxypentane-2,3-dione + L-homocysteine</text>
        <dbReference type="Rhea" id="RHEA:17753"/>
        <dbReference type="ChEBI" id="CHEBI:29484"/>
        <dbReference type="ChEBI" id="CHEBI:58195"/>
        <dbReference type="ChEBI" id="CHEBI:58199"/>
        <dbReference type="EC" id="4.4.1.21"/>
    </reaction>
</comment>
<evidence type="ECO:0000256" key="3">
    <source>
        <dbReference type="ARBA" id="ARBA00011738"/>
    </source>
</evidence>
<comment type="caution">
    <text evidence="15">The sequence shown here is derived from an EMBL/GenBank/DDBJ whole genome shotgun (WGS) entry which is preliminary data.</text>
</comment>
<feature type="binding site" evidence="14">
    <location>
        <position position="58"/>
    </location>
    <ligand>
        <name>Fe cation</name>
        <dbReference type="ChEBI" id="CHEBI:24875"/>
    </ligand>
</feature>
<gene>
    <name evidence="14 15" type="primary">luxS</name>
    <name evidence="15" type="ORF">CLOACE_05880</name>
</gene>
<dbReference type="NCBIfam" id="NF002604">
    <property type="entry name" value="PRK02260.1-4"/>
    <property type="match status" value="1"/>
</dbReference>
<keyword evidence="9 14" id="KW-0408">Iron</keyword>
<dbReference type="InterPro" id="IPR003815">
    <property type="entry name" value="S-ribosylhomocysteinase"/>
</dbReference>
<reference evidence="15 16" key="1">
    <citation type="submission" date="2016-06" db="EMBL/GenBank/DDBJ databases">
        <title>Genome sequence of Clostridium acetireducens DSM 10703.</title>
        <authorList>
            <person name="Poehlein A."/>
            <person name="Fluechter S."/>
            <person name="Duerre P."/>
            <person name="Daniel R."/>
        </authorList>
    </citation>
    <scope>NUCLEOTIDE SEQUENCE [LARGE SCALE GENOMIC DNA]</scope>
    <source>
        <strain evidence="15 16">DSM 10703</strain>
    </source>
</reference>
<feature type="binding site" evidence="14">
    <location>
        <position position="54"/>
    </location>
    <ligand>
        <name>Fe cation</name>
        <dbReference type="ChEBI" id="CHEBI:24875"/>
    </ligand>
</feature>
<evidence type="ECO:0000313" key="15">
    <source>
        <dbReference type="EMBL" id="OFI07002.1"/>
    </source>
</evidence>
<evidence type="ECO:0000256" key="10">
    <source>
        <dbReference type="ARBA" id="ARBA00023239"/>
    </source>
</evidence>
<dbReference type="AlphaFoldDB" id="A0A1E8F0Z3"/>
<dbReference type="PIRSF" id="PIRSF006160">
    <property type="entry name" value="AI2"/>
    <property type="match status" value="1"/>
</dbReference>
<dbReference type="EC" id="4.4.1.21" evidence="4 14"/>
<keyword evidence="8 14" id="KW-0071">Autoinducer synthesis</keyword>
<keyword evidence="10 14" id="KW-0456">Lyase</keyword>
<dbReference type="PATRIC" id="fig|1121290.3.peg.599"/>
<evidence type="ECO:0000256" key="5">
    <source>
        <dbReference type="ARBA" id="ARBA00015130"/>
    </source>
</evidence>
<evidence type="ECO:0000256" key="4">
    <source>
        <dbReference type="ARBA" id="ARBA00012240"/>
    </source>
</evidence>
<proteinExistence type="inferred from homology"/>
<dbReference type="GO" id="GO:0009372">
    <property type="term" value="P:quorum sensing"/>
    <property type="evidence" value="ECO:0007669"/>
    <property type="project" value="UniProtKB-UniRule"/>
</dbReference>
<evidence type="ECO:0000256" key="7">
    <source>
        <dbReference type="ARBA" id="ARBA00022723"/>
    </source>
</evidence>
<dbReference type="InterPro" id="IPR011249">
    <property type="entry name" value="Metalloenz_LuxS/M16"/>
</dbReference>
<dbReference type="RefSeq" id="WP_070109551.1">
    <property type="nucleotide sequence ID" value="NZ_LZFO01000006.1"/>
</dbReference>
<evidence type="ECO:0000256" key="11">
    <source>
        <dbReference type="ARBA" id="ARBA00024654"/>
    </source>
</evidence>
<evidence type="ECO:0000256" key="14">
    <source>
        <dbReference type="HAMAP-Rule" id="MF_00091"/>
    </source>
</evidence>
<dbReference type="InterPro" id="IPR037005">
    <property type="entry name" value="LuxS_sf"/>
</dbReference>
<dbReference type="STRING" id="1121290.CLAOCE_05880"/>
<comment type="similarity">
    <text evidence="2 14">Belongs to the LuxS family.</text>
</comment>
<dbReference type="PANTHER" id="PTHR35799">
    <property type="entry name" value="S-RIBOSYLHOMOCYSTEINE LYASE"/>
    <property type="match status" value="1"/>
</dbReference>
<evidence type="ECO:0000256" key="2">
    <source>
        <dbReference type="ARBA" id="ARBA00007311"/>
    </source>
</evidence>
<dbReference type="PANTHER" id="PTHR35799:SF1">
    <property type="entry name" value="S-RIBOSYLHOMOCYSTEINE LYASE"/>
    <property type="match status" value="1"/>
</dbReference>
<dbReference type="Pfam" id="PF02664">
    <property type="entry name" value="LuxS"/>
    <property type="match status" value="1"/>
</dbReference>
<evidence type="ECO:0000256" key="8">
    <source>
        <dbReference type="ARBA" id="ARBA00022929"/>
    </source>
</evidence>
<evidence type="ECO:0000256" key="1">
    <source>
        <dbReference type="ARBA" id="ARBA00000297"/>
    </source>
</evidence>
<feature type="binding site" evidence="14">
    <location>
        <position position="121"/>
    </location>
    <ligand>
        <name>Fe cation</name>
        <dbReference type="ChEBI" id="CHEBI:24875"/>
    </ligand>
</feature>
<evidence type="ECO:0000313" key="16">
    <source>
        <dbReference type="Proteomes" id="UP000175744"/>
    </source>
</evidence>
<dbReference type="SUPFAM" id="SSF63411">
    <property type="entry name" value="LuxS/MPP-like metallohydrolase"/>
    <property type="match status" value="1"/>
</dbReference>
<keyword evidence="16" id="KW-1185">Reference proteome</keyword>
<dbReference type="Proteomes" id="UP000175744">
    <property type="component" value="Unassembled WGS sequence"/>
</dbReference>
<dbReference type="EMBL" id="LZFO01000006">
    <property type="protein sequence ID" value="OFI07002.1"/>
    <property type="molecule type" value="Genomic_DNA"/>
</dbReference>
<protein>
    <recommendedName>
        <fullName evidence="5 14">S-ribosylhomocysteine lyase</fullName>
        <ecNumber evidence="4 14">4.4.1.21</ecNumber>
    </recommendedName>
    <alternativeName>
        <fullName evidence="12 14">AI-2 synthesis protein</fullName>
    </alternativeName>
    <alternativeName>
        <fullName evidence="13 14">Autoinducer-2 production protein LuxS</fullName>
    </alternativeName>
</protein>
<dbReference type="PRINTS" id="PR01487">
    <property type="entry name" value="LUXSPROTEIN"/>
</dbReference>
<keyword evidence="6 14" id="KW-0673">Quorum sensing</keyword>
<comment type="cofactor">
    <cofactor evidence="14">
        <name>Fe cation</name>
        <dbReference type="ChEBI" id="CHEBI:24875"/>
    </cofactor>
    <text evidence="14">Binds 1 Fe cation per subunit.</text>
</comment>
<dbReference type="NCBIfam" id="NF002606">
    <property type="entry name" value="PRK02260.2-4"/>
    <property type="match status" value="1"/>
</dbReference>
<keyword evidence="7 14" id="KW-0479">Metal-binding</keyword>
<accession>A0A1E8F0Z3</accession>
<comment type="subunit">
    <text evidence="3 14">Homodimer.</text>
</comment>
<dbReference type="OrthoDB" id="9788129at2"/>
<evidence type="ECO:0000256" key="9">
    <source>
        <dbReference type="ARBA" id="ARBA00023004"/>
    </source>
</evidence>
<evidence type="ECO:0000256" key="12">
    <source>
        <dbReference type="ARBA" id="ARBA00030600"/>
    </source>
</evidence>
<evidence type="ECO:0000256" key="13">
    <source>
        <dbReference type="ARBA" id="ARBA00031777"/>
    </source>
</evidence>
<comment type="function">
    <text evidence="11 14">Involved in the synthesis of autoinducer 2 (AI-2) which is secreted by bacteria and is used to communicate both the cell density and the metabolic potential of the environment. The regulation of gene expression in response to changes in cell density is called quorum sensing. Catalyzes the transformation of S-ribosylhomocysteine (RHC) to homocysteine (HC) and 4,5-dihydroxy-2,3-pentadione (DPD).</text>
</comment>
<dbReference type="HAMAP" id="MF_00091">
    <property type="entry name" value="LuxS"/>
    <property type="match status" value="1"/>
</dbReference>
<dbReference type="GO" id="GO:0043768">
    <property type="term" value="F:S-ribosylhomocysteine lyase activity"/>
    <property type="evidence" value="ECO:0007669"/>
    <property type="project" value="UniProtKB-UniRule"/>
</dbReference>
<name>A0A1E8F0Z3_9CLOT</name>
<sequence length="152" mass="17090">MKNVESFELDHRNVVAPYVRKCGVLKGEKGDIVTKFDLRFTQPNKEAIPTASLHALEHLLAGILREHIDNIIDISPMGCRTGFYLTVFAEENVENVKIALEKSLKEILNAEEIPAANDLQCGNYRDLSLFGAKEYAKYVLKKGFSTNIYGDK</sequence>
<organism evidence="15 16">
    <name type="scientific">Clostridium acetireducens DSM 10703</name>
    <dbReference type="NCBI Taxonomy" id="1121290"/>
    <lineage>
        <taxon>Bacteria</taxon>
        <taxon>Bacillati</taxon>
        <taxon>Bacillota</taxon>
        <taxon>Clostridia</taxon>
        <taxon>Eubacteriales</taxon>
        <taxon>Clostridiaceae</taxon>
        <taxon>Clostridium</taxon>
    </lineage>
</organism>
<dbReference type="Gene3D" id="3.30.1360.80">
    <property type="entry name" value="S-ribosylhomocysteinase (LuxS)"/>
    <property type="match status" value="1"/>
</dbReference>